<sequence length="214" mass="24246">MNLVNDLVIHDNQFVLAIIAPNKTFHSLVINNIEEAVTLTENYRDIEGHGWCRSFVLDSKGNQVAYFTETELTYPGQAKYKNWQTDPCGISALLCLVSKIYSPTPGFMLVLDSRGYAEFENIQSLNNVPTLNVLCVDLDAAIEKSHKYIKDHNLGFKEWAGGYLFDISNGKCAYYISYWGEIICPGDRAWVRPHLVSCSLQPLYVLMHQNQSDV</sequence>
<name>A0A9Q5ZH65_NOSLI</name>
<dbReference type="RefSeq" id="WP_099065869.1">
    <property type="nucleotide sequence ID" value="NZ_LAHD01000002.1"/>
</dbReference>
<reference evidence="1 2" key="1">
    <citation type="submission" date="2015-02" db="EMBL/GenBank/DDBJ databases">
        <title>Nostoc linckia genome annotation.</title>
        <authorList>
            <person name="Zhou Z."/>
        </authorList>
    </citation>
    <scope>NUCLEOTIDE SEQUENCE [LARGE SCALE GENOMIC DNA]</scope>
    <source>
        <strain evidence="2">z8</strain>
    </source>
</reference>
<evidence type="ECO:0000313" key="2">
    <source>
        <dbReference type="Proteomes" id="UP000222310"/>
    </source>
</evidence>
<accession>A0A9Q5ZH65</accession>
<organism evidence="1 2">
    <name type="scientific">Nostoc linckia z8</name>
    <dbReference type="NCBI Taxonomy" id="1628746"/>
    <lineage>
        <taxon>Bacteria</taxon>
        <taxon>Bacillati</taxon>
        <taxon>Cyanobacteriota</taxon>
        <taxon>Cyanophyceae</taxon>
        <taxon>Nostocales</taxon>
        <taxon>Nostocaceae</taxon>
        <taxon>Nostoc</taxon>
    </lineage>
</organism>
<dbReference type="GeneID" id="57092057"/>
<evidence type="ECO:0000313" key="1">
    <source>
        <dbReference type="EMBL" id="PHK07264.1"/>
    </source>
</evidence>
<protein>
    <submittedName>
        <fullName evidence="1">Uncharacterized protein</fullName>
    </submittedName>
</protein>
<dbReference type="EMBL" id="LAHD01000002">
    <property type="protein sequence ID" value="PHK07264.1"/>
    <property type="molecule type" value="Genomic_DNA"/>
</dbReference>
<proteinExistence type="predicted"/>
<comment type="caution">
    <text evidence="1">The sequence shown here is derived from an EMBL/GenBank/DDBJ whole genome shotgun (WGS) entry which is preliminary data.</text>
</comment>
<dbReference type="AlphaFoldDB" id="A0A9Q5ZH65"/>
<dbReference type="Proteomes" id="UP000222310">
    <property type="component" value="Unassembled WGS sequence"/>
</dbReference>
<gene>
    <name evidence="1" type="ORF">VF08_01300</name>
</gene>